<proteinExistence type="predicted"/>
<keyword evidence="3" id="KW-1185">Reference proteome</keyword>
<evidence type="ECO:0000313" key="3">
    <source>
        <dbReference type="Proteomes" id="UP000196027"/>
    </source>
</evidence>
<organism evidence="2 3">
    <name type="scientific">Oleiphilus messinensis</name>
    <dbReference type="NCBI Taxonomy" id="141451"/>
    <lineage>
        <taxon>Bacteria</taxon>
        <taxon>Pseudomonadati</taxon>
        <taxon>Pseudomonadota</taxon>
        <taxon>Gammaproteobacteria</taxon>
        <taxon>Oceanospirillales</taxon>
        <taxon>Oleiphilaceae</taxon>
        <taxon>Oleiphilus</taxon>
    </lineage>
</organism>
<dbReference type="InterPro" id="IPR027417">
    <property type="entry name" value="P-loop_NTPase"/>
</dbReference>
<dbReference type="Gene3D" id="3.40.50.300">
    <property type="entry name" value="P-loop containing nucleotide triphosphate hydrolases"/>
    <property type="match status" value="1"/>
</dbReference>
<dbReference type="RefSeq" id="WP_087463996.1">
    <property type="nucleotide sequence ID" value="NZ_CP021425.1"/>
</dbReference>
<dbReference type="KEGG" id="ome:OLMES_5327"/>
<keyword evidence="1" id="KW-0175">Coiled coil</keyword>
<protein>
    <submittedName>
        <fullName evidence="2">Uncharacterized protein</fullName>
    </submittedName>
</protein>
<feature type="coiled-coil region" evidence="1">
    <location>
        <begin position="1293"/>
        <end position="1320"/>
    </location>
</feature>
<dbReference type="SUPFAM" id="SSF52540">
    <property type="entry name" value="P-loop containing nucleoside triphosphate hydrolases"/>
    <property type="match status" value="1"/>
</dbReference>
<evidence type="ECO:0000256" key="1">
    <source>
        <dbReference type="SAM" id="Coils"/>
    </source>
</evidence>
<name>A0A1Y0IFK6_9GAMM</name>
<sequence>MNSIDFYNIKVHGESKQSSFEDLCMHFFCRELKVSSIDSYQNQPGIETEPVSINGELIGFQVKYFQGKFDWEQIQHSLLGAENKSTKSRRFDLRFPDNVFKKYGLTKVYIYSNKEKTLNRRDKTKAELLINKVASKYGCTTTFVCEKALVQKLIMPTNKDLSQLYFGVGDELGVIKRTISSELQTFLSSSEYLPIPITDQTGKKISDLSRFVLVGSTNTYILSGSPGSGKSILARKLFQELGGLDLELDKERIQLFTTNKVIPVLINLKDCAFETVDYLVGKVKSELGLDNSTLHYCYLFDGLDEVSEERLDSVLSFLKKLSATETKSRIVITCRKGNTNLRRLRSYFSSINTMSIEDLSSAEIEAYFKGKMDCKKIDHLKALSVNNSSLLSEVKDILLAELLWQTIETLGEHSNSIDLIRKKVDLLLGSPQHIKSLNKLNLLNPKKGQILELLQRISFEYHDKRKNKFQFRFYIAELQHLVQDLLPKLDYRSVNEIISYISDLFFDTTPVASEGMSDTYIFRHRRYQEFFFAQKLKKEYEKDPAIVRQLKVISSRDFFEDLFLVYVRNEYLNEGNILGLTDLNLIDVYLGKNDKFGVDDNDFFSSSEFLGCLLAQSDEVYDEILGDRDLAIESRLLIDVESARALTRELKSGGHSELDLLEDQFKFLWESEVSELLNNISLFWKAGRKEFSSRLKKNLSDIDQLVRESGVLKELSSDINDPYRDQFENFIFLKIVIQETSPIEILEKLVRPTYTDFEEEPFYSYQESGKDKLINSFIRVIIEFCRSDILEIFDTFDHDEKSYLFPELLEVEGLELLYSNEKLFDKIKQFISEFGGENSRFNLNIIGLKKLFGLDINETELEQTRKIWEDVRNERPMDWHFRGTSKKHLISSYILEKFKFDDYLKPQERHSFRYFNEKGLYAALYEGVIRIISKKDKPEEVLGQFVKYINYYYEGRSSYLYLTNEITKLVATIFSKGEDSEALKPFLTIFNRFEGNLFNPFLFYLSIHKNSPERFNSIVARDDLRQVEEGLAVWGGEYGEFVDTCFSTSRMLAKLDPVTSKKYLYMGVNDGALRHGWRKDSLVSVSLVQSLETIWEISATTSDRLLDYTTKVFELTRKVVDITDGKGTVQGPSNVLAVISKYDPKHTEYLYDQIEGYSWEKNIALAAVINSKIRFGYELKEIYTNFDSFQKHASYSGHIDPDYYDQQFECLINIASSYLYTDAEKRDAFERCSELISKASEDNTGRFLGENEFKELKRVYDSLCLSYDLETRFNVSFAENIETSQGFIERIKIAEDRAQISNLYVELRDYERRITLKERKDWEILIRKTKEICGDIDLFINLLRESYYPHSDWYFHQSRYLHLGLSVALTDIDSKEIILLYLKDNTGHGGFSNLIKSYAAHNDRDMCCRLFNRYLQLCNLLVK</sequence>
<dbReference type="OrthoDB" id="9796370at2"/>
<evidence type="ECO:0000313" key="2">
    <source>
        <dbReference type="EMBL" id="ARU59307.1"/>
    </source>
</evidence>
<accession>A0A1Y0IFK6</accession>
<dbReference type="EMBL" id="CP021425">
    <property type="protein sequence ID" value="ARU59307.1"/>
    <property type="molecule type" value="Genomic_DNA"/>
</dbReference>
<gene>
    <name evidence="2" type="ORF">OLMES_5327</name>
</gene>
<reference evidence="2 3" key="1">
    <citation type="submission" date="2017-05" db="EMBL/GenBank/DDBJ databases">
        <title>Genomic insights into alkan degradation activity of Oleiphilus messinensis.</title>
        <authorList>
            <person name="Kozyavkin S.A."/>
            <person name="Slesarev A.I."/>
            <person name="Golyshin P.N."/>
            <person name="Korzhenkov A."/>
            <person name="Golyshina O.N."/>
            <person name="Toshchakov S.V."/>
        </authorList>
    </citation>
    <scope>NUCLEOTIDE SEQUENCE [LARGE SCALE GENOMIC DNA]</scope>
    <source>
        <strain evidence="2 3">ME102</strain>
    </source>
</reference>
<dbReference type="Proteomes" id="UP000196027">
    <property type="component" value="Chromosome"/>
</dbReference>